<dbReference type="GO" id="GO:0003677">
    <property type="term" value="F:DNA binding"/>
    <property type="evidence" value="ECO:0007669"/>
    <property type="project" value="InterPro"/>
</dbReference>
<sequence>MQRERAVTGPVTVQLPAELLEQVAQRAAELIAERDGTAQDAWLTVAEAAQCLRCTSSRIYSLVSARRIPFHKDGSRVLMRRSELDAWVRQGGGRCPS</sequence>
<dbReference type="NCBIfam" id="TIGR01764">
    <property type="entry name" value="excise"/>
    <property type="match status" value="1"/>
</dbReference>
<gene>
    <name evidence="2" type="ORF">LCGC14_2204970</name>
</gene>
<dbReference type="InterPro" id="IPR041657">
    <property type="entry name" value="HTH_17"/>
</dbReference>
<feature type="domain" description="Helix-turn-helix" evidence="1">
    <location>
        <begin position="42"/>
        <end position="91"/>
    </location>
</feature>
<organism evidence="2">
    <name type="scientific">marine sediment metagenome</name>
    <dbReference type="NCBI Taxonomy" id="412755"/>
    <lineage>
        <taxon>unclassified sequences</taxon>
        <taxon>metagenomes</taxon>
        <taxon>ecological metagenomes</taxon>
    </lineage>
</organism>
<comment type="caution">
    <text evidence="2">The sequence shown here is derived from an EMBL/GenBank/DDBJ whole genome shotgun (WGS) entry which is preliminary data.</text>
</comment>
<dbReference type="Pfam" id="PF12728">
    <property type="entry name" value="HTH_17"/>
    <property type="match status" value="1"/>
</dbReference>
<proteinExistence type="predicted"/>
<evidence type="ECO:0000313" key="2">
    <source>
        <dbReference type="EMBL" id="KKL60474.1"/>
    </source>
</evidence>
<accession>A0A0F9DFT0</accession>
<reference evidence="2" key="1">
    <citation type="journal article" date="2015" name="Nature">
        <title>Complex archaea that bridge the gap between prokaryotes and eukaryotes.</title>
        <authorList>
            <person name="Spang A."/>
            <person name="Saw J.H."/>
            <person name="Jorgensen S.L."/>
            <person name="Zaremba-Niedzwiedzka K."/>
            <person name="Martijn J."/>
            <person name="Lind A.E."/>
            <person name="van Eijk R."/>
            <person name="Schleper C."/>
            <person name="Guy L."/>
            <person name="Ettema T.J."/>
        </authorList>
    </citation>
    <scope>NUCLEOTIDE SEQUENCE</scope>
</reference>
<dbReference type="AlphaFoldDB" id="A0A0F9DFT0"/>
<name>A0A0F9DFT0_9ZZZZ</name>
<dbReference type="EMBL" id="LAZR01029136">
    <property type="protein sequence ID" value="KKL60474.1"/>
    <property type="molecule type" value="Genomic_DNA"/>
</dbReference>
<evidence type="ECO:0000259" key="1">
    <source>
        <dbReference type="Pfam" id="PF12728"/>
    </source>
</evidence>
<protein>
    <recommendedName>
        <fullName evidence="1">Helix-turn-helix domain-containing protein</fullName>
    </recommendedName>
</protein>
<dbReference type="InterPro" id="IPR010093">
    <property type="entry name" value="SinI_DNA-bd"/>
</dbReference>